<accession>A0A1Z4BTK5</accession>
<reference evidence="1 2" key="1">
    <citation type="submission" date="2017-06" db="EMBL/GenBank/DDBJ databases">
        <title>Genome Sequencing of the methanotroph Methylovulum psychrotolerants str. HV10-M2 isolated from a high-altitude environment.</title>
        <authorList>
            <person name="Mateos-Rivera A."/>
        </authorList>
    </citation>
    <scope>NUCLEOTIDE SEQUENCE [LARGE SCALE GENOMIC DNA]</scope>
    <source>
        <strain evidence="1 2">HV10_M2</strain>
    </source>
</reference>
<sequence>MLKARHRFATSLPGSIFDRGNLGEKHHWGPPLKYLNIIAEGSTEENFVNEVLVGHFAALGIYVSVRKITTGWDKHSNKPAKGGLRQYSKFRDDVTRWIHSDNGRPDTWYTSFIDLYAFPTGKDSPYQADIQDIRDPYSKIATLEAAISQDINHHRFIPYVQLHEFEAFLLVDPDRLSGLYPDGITGINKLKADIGNTNPEEINGSPQTAPSKRIIRHLPQYANQKAQVGPLIAEDIGMTALRAKCPHFDDWIGRLEKI</sequence>
<organism evidence="1 2">
    <name type="scientific">Methylovulum psychrotolerans</name>
    <dbReference type="NCBI Taxonomy" id="1704499"/>
    <lineage>
        <taxon>Bacteria</taxon>
        <taxon>Pseudomonadati</taxon>
        <taxon>Pseudomonadota</taxon>
        <taxon>Gammaproteobacteria</taxon>
        <taxon>Methylococcales</taxon>
        <taxon>Methylococcaceae</taxon>
        <taxon>Methylovulum</taxon>
    </lineage>
</organism>
<name>A0A1Z4BTK5_9GAMM</name>
<evidence type="ECO:0008006" key="3">
    <source>
        <dbReference type="Google" id="ProtNLM"/>
    </source>
</evidence>
<protein>
    <recommendedName>
        <fullName evidence="3">DUF4276 domain-containing protein</fullName>
    </recommendedName>
</protein>
<proteinExistence type="predicted"/>
<gene>
    <name evidence="1" type="ORF">CEK71_00125</name>
</gene>
<evidence type="ECO:0000313" key="2">
    <source>
        <dbReference type="Proteomes" id="UP000197019"/>
    </source>
</evidence>
<evidence type="ECO:0000313" key="1">
    <source>
        <dbReference type="EMBL" id="ASF44598.1"/>
    </source>
</evidence>
<dbReference type="Proteomes" id="UP000197019">
    <property type="component" value="Chromosome"/>
</dbReference>
<dbReference type="InterPro" id="IPR025455">
    <property type="entry name" value="DUF4276"/>
</dbReference>
<dbReference type="KEGG" id="mpsy:CEK71_00125"/>
<dbReference type="AlphaFoldDB" id="A0A1Z4BTK5"/>
<dbReference type="Pfam" id="PF14103">
    <property type="entry name" value="DUF4276"/>
    <property type="match status" value="1"/>
</dbReference>
<keyword evidence="2" id="KW-1185">Reference proteome</keyword>
<dbReference type="EMBL" id="CP022129">
    <property type="protein sequence ID" value="ASF44598.1"/>
    <property type="molecule type" value="Genomic_DNA"/>
</dbReference>